<comment type="caution">
    <text evidence="2">The sequence shown here is derived from an EMBL/GenBank/DDBJ whole genome shotgun (WGS) entry which is preliminary data.</text>
</comment>
<dbReference type="EMBL" id="JAVRRL010000102">
    <property type="protein sequence ID" value="KAK5107894.1"/>
    <property type="molecule type" value="Genomic_DNA"/>
</dbReference>
<gene>
    <name evidence="2" type="ORF">LTR62_000553</name>
</gene>
<feature type="region of interest" description="Disordered" evidence="1">
    <location>
        <begin position="1"/>
        <end position="54"/>
    </location>
</feature>
<evidence type="ECO:0000256" key="1">
    <source>
        <dbReference type="SAM" id="MobiDB-lite"/>
    </source>
</evidence>
<sequence>MSPYFHQRYSPTSRVPIDPRPSHSGGSVRPPLSHALPAGPSENVHHDLGGEQQDELDGHTTLLADLDTIVESPAATEEPGNGDLVNGLVGGAGYATTGGSIVSNSSLPSWNRRPVGSGSYSSYRSWRHGSADRSRNPALEAVEGLRTATFPGLVSLAVGDWTEGSFGKYVLGPKAQPLILLSRFAHDDILENQLTCASLPSQDNISAEMAEEEDEVQMDSSLPVDDGMGSLREKMHEIRHLAVSTEEKARLMHYLMMQDYASHKAQHVWSNESEESHMHIDAGSALPHDPRNPYNLLASDLELSFSPLTVAPLEVDDDRDASITEVRTLKTLIFPIAMIYHHCLAANTTSAMSKCSASTVNAGSPAATATTTPRIYRFRIS</sequence>
<protein>
    <submittedName>
        <fullName evidence="2">Uncharacterized protein</fullName>
    </submittedName>
</protein>
<proteinExistence type="predicted"/>
<dbReference type="Proteomes" id="UP001310890">
    <property type="component" value="Unassembled WGS sequence"/>
</dbReference>
<reference evidence="2" key="1">
    <citation type="submission" date="2023-08" db="EMBL/GenBank/DDBJ databases">
        <title>Black Yeasts Isolated from many extreme environments.</title>
        <authorList>
            <person name="Coleine C."/>
            <person name="Stajich J.E."/>
            <person name="Selbmann L."/>
        </authorList>
    </citation>
    <scope>NUCLEOTIDE SEQUENCE</scope>
    <source>
        <strain evidence="2">CCFEE 5401</strain>
    </source>
</reference>
<evidence type="ECO:0000313" key="3">
    <source>
        <dbReference type="Proteomes" id="UP001310890"/>
    </source>
</evidence>
<accession>A0AAN7TA96</accession>
<evidence type="ECO:0000313" key="2">
    <source>
        <dbReference type="EMBL" id="KAK5107894.1"/>
    </source>
</evidence>
<organism evidence="2 3">
    <name type="scientific">Meristemomyces frigidus</name>
    <dbReference type="NCBI Taxonomy" id="1508187"/>
    <lineage>
        <taxon>Eukaryota</taxon>
        <taxon>Fungi</taxon>
        <taxon>Dikarya</taxon>
        <taxon>Ascomycota</taxon>
        <taxon>Pezizomycotina</taxon>
        <taxon>Dothideomycetes</taxon>
        <taxon>Dothideomycetidae</taxon>
        <taxon>Mycosphaerellales</taxon>
        <taxon>Teratosphaeriaceae</taxon>
        <taxon>Meristemomyces</taxon>
    </lineage>
</organism>
<dbReference type="AlphaFoldDB" id="A0AAN7TA96"/>
<name>A0AAN7TA96_9PEZI</name>